<feature type="domain" description="Stealth protein CR2 conserved region 2" evidence="1">
    <location>
        <begin position="38"/>
        <end position="140"/>
    </location>
</feature>
<dbReference type="InterPro" id="IPR031358">
    <property type="entry name" value="Stealth_CR1"/>
</dbReference>
<protein>
    <submittedName>
        <fullName evidence="3">Sugar phosphotransferase</fullName>
    </submittedName>
</protein>
<dbReference type="AlphaFoldDB" id="A0ABD7BWC1"/>
<feature type="domain" description="Stealth protein CR1 conserved region 1" evidence="2">
    <location>
        <begin position="3"/>
        <end position="22"/>
    </location>
</feature>
<dbReference type="Proteomes" id="UP000593972">
    <property type="component" value="Chromosome"/>
</dbReference>
<dbReference type="InterPro" id="IPR053362">
    <property type="entry name" value="RPS_phosphotransferase_WefF"/>
</dbReference>
<dbReference type="Pfam" id="PF11380">
    <property type="entry name" value="Stealth_CR2"/>
    <property type="match status" value="1"/>
</dbReference>
<evidence type="ECO:0000259" key="2">
    <source>
        <dbReference type="Pfam" id="PF17101"/>
    </source>
</evidence>
<dbReference type="PANTHER" id="PTHR47452">
    <property type="entry name" value="PUTATIVE-RELATED"/>
    <property type="match status" value="1"/>
</dbReference>
<sequence length="320" mass="37701">MSFPIDIVFTWVDGSDPQWQRKEREFRKCSDGEDSKKRFRDYGLLKNAIARVWRFAPWVHRVYLITDNQAPEWAKQDERIVTIDHTDFIPSNFLPTFNSNCIEMNIWRISSLQEHFVLFNDDIFLTQAVTPDDFFDRQGLPILNGGMHIIQPKNDFSRIVFNNMVVVNELYPKWKFFRGTFSKHFNLNYGVRGNLRGVLAAPYNVWTGFFEDHLACPHLKSWFATLYSEKPSVFEETSSHRFRQPDDYSHWLIKNLYIASGEFSPRRKNFGVQYGLKSESQLPEIGRIMTKQKMIVLNDELSDEAALHMLPDLKQVLEMI</sequence>
<dbReference type="PANTHER" id="PTHR47452:SF2">
    <property type="entry name" value="GLYCOSYLTRANSFERASE"/>
    <property type="match status" value="1"/>
</dbReference>
<name>A0ABD7BWC1_LACPA</name>
<dbReference type="RefSeq" id="WP_193137518.1">
    <property type="nucleotide sequence ID" value="NZ_CP050500.1"/>
</dbReference>
<evidence type="ECO:0000313" key="4">
    <source>
        <dbReference type="Proteomes" id="UP000593972"/>
    </source>
</evidence>
<dbReference type="InterPro" id="IPR021520">
    <property type="entry name" value="Stealth_CR2"/>
</dbReference>
<accession>A0ABD7BWC1</accession>
<dbReference type="Pfam" id="PF17101">
    <property type="entry name" value="Stealth_CR1"/>
    <property type="match status" value="1"/>
</dbReference>
<dbReference type="EMBL" id="CP050500">
    <property type="protein sequence ID" value="QOP57025.1"/>
    <property type="molecule type" value="Genomic_DNA"/>
</dbReference>
<proteinExistence type="predicted"/>
<evidence type="ECO:0000259" key="1">
    <source>
        <dbReference type="Pfam" id="PF11380"/>
    </source>
</evidence>
<organism evidence="3 4">
    <name type="scientific">Lacticaseibacillus paracasei</name>
    <name type="common">Lactobacillus paracasei</name>
    <dbReference type="NCBI Taxonomy" id="1597"/>
    <lineage>
        <taxon>Bacteria</taxon>
        <taxon>Bacillati</taxon>
        <taxon>Bacillota</taxon>
        <taxon>Bacilli</taxon>
        <taxon>Lactobacillales</taxon>
        <taxon>Lactobacillaceae</taxon>
        <taxon>Lacticaseibacillus</taxon>
    </lineage>
</organism>
<evidence type="ECO:0000313" key="3">
    <source>
        <dbReference type="EMBL" id="QOP57025.1"/>
    </source>
</evidence>
<reference evidence="3 4" key="1">
    <citation type="submission" date="2020-03" db="EMBL/GenBank/DDBJ databases">
        <title>Complete genome sequence of Lactobacillus paracasei strain NFFJ04, isolated from animal feed.</title>
        <authorList>
            <person name="Jung J.Y."/>
        </authorList>
    </citation>
    <scope>NUCLEOTIDE SEQUENCE [LARGE SCALE GENOMIC DNA]</scope>
    <source>
        <strain evidence="3 4">NFFJ04</strain>
    </source>
</reference>
<gene>
    <name evidence="3" type="ORF">HCJ88_08995</name>
</gene>